<gene>
    <name evidence="3" type="ORF">GCM10009111_05510</name>
</gene>
<dbReference type="PANTHER" id="PTHR44103">
    <property type="entry name" value="PROPROTEIN CONVERTASE P"/>
    <property type="match status" value="1"/>
</dbReference>
<organism evidence="3 4">
    <name type="scientific">Colwellia asteriadis</name>
    <dbReference type="NCBI Taxonomy" id="517723"/>
    <lineage>
        <taxon>Bacteria</taxon>
        <taxon>Pseudomonadati</taxon>
        <taxon>Pseudomonadota</taxon>
        <taxon>Gammaproteobacteria</taxon>
        <taxon>Alteromonadales</taxon>
        <taxon>Colwelliaceae</taxon>
        <taxon>Colwellia</taxon>
    </lineage>
</organism>
<feature type="signal peptide" evidence="2">
    <location>
        <begin position="1"/>
        <end position="25"/>
    </location>
</feature>
<reference evidence="4" key="1">
    <citation type="journal article" date="2019" name="Int. J. Syst. Evol. Microbiol.">
        <title>The Global Catalogue of Microorganisms (GCM) 10K type strain sequencing project: providing services to taxonomists for standard genome sequencing and annotation.</title>
        <authorList>
            <consortium name="The Broad Institute Genomics Platform"/>
            <consortium name="The Broad Institute Genome Sequencing Center for Infectious Disease"/>
            <person name="Wu L."/>
            <person name="Ma J."/>
        </authorList>
    </citation>
    <scope>NUCLEOTIDE SEQUENCE [LARGE SCALE GENOMIC DNA]</scope>
    <source>
        <strain evidence="4">JCM 15608</strain>
    </source>
</reference>
<comment type="caution">
    <text evidence="3">The sequence shown here is derived from an EMBL/GenBank/DDBJ whole genome shotgun (WGS) entry which is preliminary data.</text>
</comment>
<dbReference type="Proteomes" id="UP001500021">
    <property type="component" value="Unassembled WGS sequence"/>
</dbReference>
<feature type="chain" id="PRO_5045784945" description="VCBS repeat-containing protein" evidence="2">
    <location>
        <begin position="26"/>
        <end position="507"/>
    </location>
</feature>
<dbReference type="EMBL" id="BAAAFA010000001">
    <property type="protein sequence ID" value="GAA0812073.1"/>
    <property type="molecule type" value="Genomic_DNA"/>
</dbReference>
<protein>
    <recommendedName>
        <fullName evidence="5">VCBS repeat-containing protein</fullName>
    </recommendedName>
</protein>
<dbReference type="InterPro" id="IPR013517">
    <property type="entry name" value="FG-GAP"/>
</dbReference>
<dbReference type="Gene3D" id="2.130.10.130">
    <property type="entry name" value="Integrin alpha, N-terminal"/>
    <property type="match status" value="1"/>
</dbReference>
<sequence>MPLFHYRKFFTLASLAIITAFTVQAADKDDHFNEMTIATPYPLIQSVIAADLLISEGKELVTFSIDEHKNRWLMIYAYNGVSKQYEVKEKAILPKKFHHFDLSETQQTLAGKKQQNLYFTSANALYRYQAGQFLPLTQYSSIYLQSEAEFIQRGNFVQDLNDDEFEDIIVTDFKETLLLLGAADNQFTKQSLSIKPRVTINGMGANYSPIKLYFSDVNFDKKTDIAQVGDGEIFIYTQLNNGQFSLLPTIINVNDTISGYEWWTKKDDSGEQLDQSNLVYRKLDELRDVNADGITDMVVRYTKASGVLDRVNDYEIYLGKKQQDELIFSTSANSVIRAEGTLTGLQFIDIDNDKKLEVLLSGFDIGLSQIIGALVAGSIDQDVYIFKMNASDNYEEKPNISKEVELNFSLTSGQSGSAIVQLADITGDGLKELILSEDDDELLIYRGQAGKKSFAKRSRSFETLLPKDGNLVSVTDLNNDGKEDLLMNFSNLDGKDSKSKFKILLAQ</sequence>
<proteinExistence type="predicted"/>
<accession>A0ABP3WIE8</accession>
<dbReference type="PANTHER" id="PTHR44103:SF1">
    <property type="entry name" value="PROPROTEIN CONVERTASE P"/>
    <property type="match status" value="1"/>
</dbReference>
<evidence type="ECO:0000313" key="3">
    <source>
        <dbReference type="EMBL" id="GAA0812073.1"/>
    </source>
</evidence>
<dbReference type="SUPFAM" id="SSF69318">
    <property type="entry name" value="Integrin alpha N-terminal domain"/>
    <property type="match status" value="1"/>
</dbReference>
<keyword evidence="1 2" id="KW-0732">Signal</keyword>
<keyword evidence="4" id="KW-1185">Reference proteome</keyword>
<evidence type="ECO:0000256" key="1">
    <source>
        <dbReference type="ARBA" id="ARBA00022729"/>
    </source>
</evidence>
<dbReference type="InterPro" id="IPR028994">
    <property type="entry name" value="Integrin_alpha_N"/>
</dbReference>
<dbReference type="Pfam" id="PF13517">
    <property type="entry name" value="FG-GAP_3"/>
    <property type="match status" value="1"/>
</dbReference>
<dbReference type="RefSeq" id="WP_343814699.1">
    <property type="nucleotide sequence ID" value="NZ_BAAAFA010000001.1"/>
</dbReference>
<name>A0ABP3WIE8_9GAMM</name>
<evidence type="ECO:0000256" key="2">
    <source>
        <dbReference type="SAM" id="SignalP"/>
    </source>
</evidence>
<evidence type="ECO:0000313" key="4">
    <source>
        <dbReference type="Proteomes" id="UP001500021"/>
    </source>
</evidence>
<evidence type="ECO:0008006" key="5">
    <source>
        <dbReference type="Google" id="ProtNLM"/>
    </source>
</evidence>